<reference evidence="1 2" key="1">
    <citation type="submission" date="2020-12" db="EMBL/GenBank/DDBJ databases">
        <title>Dynamics of Baltic Sea phages driven by environmental changes.</title>
        <authorList>
            <person name="Hoetzinger M."/>
            <person name="Nilsson E."/>
            <person name="Holmfeldt K."/>
        </authorList>
    </citation>
    <scope>NUCLEOTIDE SEQUENCE [LARGE SCALE GENOMIC DNA]</scope>
</reference>
<dbReference type="Proteomes" id="UP000595566">
    <property type="component" value="Segment"/>
</dbReference>
<accession>A0A7T8IWY1</accession>
<dbReference type="EMBL" id="MW353175">
    <property type="protein sequence ID" value="QQO91787.1"/>
    <property type="molecule type" value="Genomic_DNA"/>
</dbReference>
<keyword evidence="2" id="KW-1185">Reference proteome</keyword>
<organism evidence="1 2">
    <name type="scientific">Flavobacterium phage vB_FspM_immuto_2-6A</name>
    <dbReference type="NCBI Taxonomy" id="2801477"/>
    <lineage>
        <taxon>Viruses</taxon>
        <taxon>Duplodnaviria</taxon>
        <taxon>Heunggongvirae</taxon>
        <taxon>Uroviricota</taxon>
        <taxon>Caudoviricetes</taxon>
        <taxon>Immutovirus</taxon>
        <taxon>Immutovirus immuto</taxon>
    </lineage>
</organism>
<gene>
    <name evidence="1" type="ORF">immuto26A_108</name>
</gene>
<protein>
    <submittedName>
        <fullName evidence="1">Uncharacterized protein</fullName>
    </submittedName>
</protein>
<sequence length="44" mass="5358">MVKKKKTKPTRERIVANQLVKQHELNEKLREKTISTDFFKLFKK</sequence>
<evidence type="ECO:0000313" key="1">
    <source>
        <dbReference type="EMBL" id="QQO91787.1"/>
    </source>
</evidence>
<proteinExistence type="predicted"/>
<evidence type="ECO:0000313" key="2">
    <source>
        <dbReference type="Proteomes" id="UP000595566"/>
    </source>
</evidence>
<name>A0A7T8IWY1_9CAUD</name>